<evidence type="ECO:0000313" key="2">
    <source>
        <dbReference type="EMBL" id="QSZ36336.1"/>
    </source>
</evidence>
<proteinExistence type="predicted"/>
<organism evidence="2 3">
    <name type="scientific">Monilinia vaccinii-corymbosi</name>
    <dbReference type="NCBI Taxonomy" id="61207"/>
    <lineage>
        <taxon>Eukaryota</taxon>
        <taxon>Fungi</taxon>
        <taxon>Dikarya</taxon>
        <taxon>Ascomycota</taxon>
        <taxon>Pezizomycotina</taxon>
        <taxon>Leotiomycetes</taxon>
        <taxon>Helotiales</taxon>
        <taxon>Sclerotiniaceae</taxon>
        <taxon>Monilinia</taxon>
    </lineage>
</organism>
<keyword evidence="3" id="KW-1185">Reference proteome</keyword>
<evidence type="ECO:0000313" key="3">
    <source>
        <dbReference type="Proteomes" id="UP000672032"/>
    </source>
</evidence>
<reference evidence="2" key="1">
    <citation type="submission" date="2020-10" db="EMBL/GenBank/DDBJ databases">
        <title>Genome Sequence of Monilinia vaccinii-corymbosi Sheds Light on Mummy Berry Disease Infection of Blueberry and Mating Type.</title>
        <authorList>
            <person name="Yow A.G."/>
            <person name="Zhang Y."/>
            <person name="Bansal K."/>
            <person name="Eacker S.M."/>
            <person name="Sullivan S."/>
            <person name="Liachko I."/>
            <person name="Cubeta M.A."/>
            <person name="Rollins J.A."/>
            <person name="Ashrafi H."/>
        </authorList>
    </citation>
    <scope>NUCLEOTIDE SEQUENCE</scope>
    <source>
        <strain evidence="2">RL-1</strain>
    </source>
</reference>
<accession>A0A8A3PNC6</accession>
<sequence length="136" mass="15373">MAKEVKRTVESKRRRCRSMKSDSQIGYAVAPTRATVSSGCCSSHGMEEKSEQRSDALLIRHSTRPRTKSRQYCPRAIRESSGLSGKSPMLLSASNKKEVKSRIPCRPTLLTQGVLDQTTRRYPSKHCGEYLEKIRQ</sequence>
<dbReference type="Proteomes" id="UP000672032">
    <property type="component" value="Chromosome 6"/>
</dbReference>
<dbReference type="EMBL" id="CP063410">
    <property type="protein sequence ID" value="QSZ36336.1"/>
    <property type="molecule type" value="Genomic_DNA"/>
</dbReference>
<feature type="region of interest" description="Disordered" evidence="1">
    <location>
        <begin position="1"/>
        <end position="24"/>
    </location>
</feature>
<dbReference type="AlphaFoldDB" id="A0A8A3PNC6"/>
<name>A0A8A3PNC6_9HELO</name>
<feature type="region of interest" description="Disordered" evidence="1">
    <location>
        <begin position="77"/>
        <end position="98"/>
    </location>
</feature>
<feature type="compositionally biased region" description="Basic and acidic residues" evidence="1">
    <location>
        <begin position="1"/>
        <end position="11"/>
    </location>
</feature>
<protein>
    <submittedName>
        <fullName evidence="2">Uncharacterized protein</fullName>
    </submittedName>
</protein>
<gene>
    <name evidence="2" type="ORF">DSL72_007462</name>
</gene>
<evidence type="ECO:0000256" key="1">
    <source>
        <dbReference type="SAM" id="MobiDB-lite"/>
    </source>
</evidence>